<evidence type="ECO:0000256" key="2">
    <source>
        <dbReference type="ARBA" id="ARBA00023163"/>
    </source>
</evidence>
<proteinExistence type="predicted"/>
<dbReference type="EMBL" id="JPSL02000034">
    <property type="protein sequence ID" value="KGQ21317.1"/>
    <property type="molecule type" value="Genomic_DNA"/>
</dbReference>
<dbReference type="Pfam" id="PF13280">
    <property type="entry name" value="WYL"/>
    <property type="match status" value="1"/>
</dbReference>
<dbReference type="RefSeq" id="WP_038066225.1">
    <property type="nucleotide sequence ID" value="NZ_JPSL02000034.1"/>
</dbReference>
<dbReference type="InterPro" id="IPR036388">
    <property type="entry name" value="WH-like_DNA-bd_sf"/>
</dbReference>
<evidence type="ECO:0000313" key="5">
    <source>
        <dbReference type="Proteomes" id="UP000030364"/>
    </source>
</evidence>
<evidence type="ECO:0000313" key="4">
    <source>
        <dbReference type="EMBL" id="KGQ21317.1"/>
    </source>
</evidence>
<protein>
    <submittedName>
        <fullName evidence="4">DNA-binding protein</fullName>
    </submittedName>
</protein>
<dbReference type="STRING" id="276.THFILI_00920"/>
<dbReference type="SUPFAM" id="SSF46785">
    <property type="entry name" value="Winged helix' DNA-binding domain"/>
    <property type="match status" value="1"/>
</dbReference>
<comment type="caution">
    <text evidence="4">The sequence shown here is derived from an EMBL/GenBank/DDBJ whole genome shotgun (WGS) entry which is preliminary data.</text>
</comment>
<dbReference type="GO" id="GO:0003700">
    <property type="term" value="F:DNA-binding transcription factor activity"/>
    <property type="evidence" value="ECO:0007669"/>
    <property type="project" value="InterPro"/>
</dbReference>
<sequence>MGERNRKKSTRLTELRELLEAKPYTTAELAKRFGVSQRTVERDLKDLEDMGCGVRMEGNAYYIPHPSGVDPYGLLLRYAAFRFFFHQAPTRHDYFLKEMRRLLHDLPQHIRRLAVEELDAYRDQVHGQDRVLEYVLRAWQDRRVLRVKYRDAKGKTSWRELEIWFLEVNRWNLAFYALARIHGSRQPGPSVYKLVRMSEPSLLEETYEIPEDFHPGNLLRGAWGVTLGHRRARVVLRFSKEVAWRLKEEDLPPPVSREDLPDGGLEVVYEVNTDLQGYPFELLGWVLSWGRHVEVVSPQDLRARWLEEIQAMAQALPTLPVAQGG</sequence>
<dbReference type="PATRIC" id="fig|276.5.peg.1869"/>
<keyword evidence="1" id="KW-0805">Transcription regulation</keyword>
<organism evidence="4 5">
    <name type="scientific">Thermus filiformis</name>
    <dbReference type="NCBI Taxonomy" id="276"/>
    <lineage>
        <taxon>Bacteria</taxon>
        <taxon>Thermotogati</taxon>
        <taxon>Deinococcota</taxon>
        <taxon>Deinococci</taxon>
        <taxon>Thermales</taxon>
        <taxon>Thermaceae</taxon>
        <taxon>Thermus</taxon>
    </lineage>
</organism>
<accession>A0A0A2WRC5</accession>
<name>A0A0A2WRC5_THEFI</name>
<feature type="domain" description="HTH deoR-type" evidence="3">
    <location>
        <begin position="7"/>
        <end position="62"/>
    </location>
</feature>
<dbReference type="GO" id="GO:0003677">
    <property type="term" value="F:DNA binding"/>
    <property type="evidence" value="ECO:0007669"/>
    <property type="project" value="UniProtKB-KW"/>
</dbReference>
<dbReference type="PROSITE" id="PS51000">
    <property type="entry name" value="HTH_DEOR_2"/>
    <property type="match status" value="1"/>
</dbReference>
<dbReference type="PANTHER" id="PTHR34580:SF1">
    <property type="entry name" value="PROTEIN PAFC"/>
    <property type="match status" value="1"/>
</dbReference>
<keyword evidence="2" id="KW-0804">Transcription</keyword>
<dbReference type="InterPro" id="IPR057727">
    <property type="entry name" value="WCX_dom"/>
</dbReference>
<dbReference type="Proteomes" id="UP000030364">
    <property type="component" value="Unassembled WGS sequence"/>
</dbReference>
<gene>
    <name evidence="4" type="ORF">THFILI_00920</name>
</gene>
<dbReference type="AlphaFoldDB" id="A0A0A2WRC5"/>
<dbReference type="OrthoDB" id="9767131at2"/>
<dbReference type="Pfam" id="PF25583">
    <property type="entry name" value="WCX"/>
    <property type="match status" value="1"/>
</dbReference>
<dbReference type="PROSITE" id="PS52050">
    <property type="entry name" value="WYL"/>
    <property type="match status" value="1"/>
</dbReference>
<dbReference type="InterPro" id="IPR036390">
    <property type="entry name" value="WH_DNA-bd_sf"/>
</dbReference>
<dbReference type="Gene3D" id="1.10.10.10">
    <property type="entry name" value="Winged helix-like DNA-binding domain superfamily/Winged helix DNA-binding domain"/>
    <property type="match status" value="1"/>
</dbReference>
<reference evidence="4 5" key="1">
    <citation type="journal article" date="2015" name="Genome Announc.">
        <title>Draft Genome Sequence of the Thermophile Thermus filiformis ATCC 43280, Producer of Carotenoid-(Di)glucoside-Branched Fatty Acid (Di)esters and Source of Hyperthermostable Enzymes of Biotechnological Interest.</title>
        <authorList>
            <person name="Mandelli F."/>
            <person name="Oliveira Ramires B."/>
            <person name="Couger M.B."/>
            <person name="Paixao D.A."/>
            <person name="Camilo C.M."/>
            <person name="Polikarpov I."/>
            <person name="Prade R."/>
            <person name="Riano-Pachon D.M."/>
            <person name="Squina F.M."/>
        </authorList>
    </citation>
    <scope>NUCLEOTIDE SEQUENCE [LARGE SCALE GENOMIC DNA]</scope>
    <source>
        <strain evidence="4 5">ATCC 43280</strain>
    </source>
</reference>
<keyword evidence="5" id="KW-1185">Reference proteome</keyword>
<evidence type="ECO:0000259" key="3">
    <source>
        <dbReference type="PROSITE" id="PS51000"/>
    </source>
</evidence>
<dbReference type="PANTHER" id="PTHR34580">
    <property type="match status" value="1"/>
</dbReference>
<dbReference type="InterPro" id="IPR013196">
    <property type="entry name" value="HTH_11"/>
</dbReference>
<dbReference type="InterPro" id="IPR026881">
    <property type="entry name" value="WYL_dom"/>
</dbReference>
<dbReference type="Pfam" id="PF08279">
    <property type="entry name" value="HTH_11"/>
    <property type="match status" value="1"/>
</dbReference>
<dbReference type="InterPro" id="IPR051534">
    <property type="entry name" value="CBASS_pafABC_assoc_protein"/>
</dbReference>
<keyword evidence="4" id="KW-0238">DNA-binding</keyword>
<dbReference type="InterPro" id="IPR001034">
    <property type="entry name" value="DeoR_HTH"/>
</dbReference>
<evidence type="ECO:0000256" key="1">
    <source>
        <dbReference type="ARBA" id="ARBA00023015"/>
    </source>
</evidence>